<evidence type="ECO:0000313" key="7">
    <source>
        <dbReference type="Proteomes" id="UP000007799"/>
    </source>
</evidence>
<feature type="compositionally biased region" description="Low complexity" evidence="5">
    <location>
        <begin position="436"/>
        <end position="446"/>
    </location>
</feature>
<dbReference type="PROSITE" id="PS50088">
    <property type="entry name" value="ANK_REPEAT"/>
    <property type="match status" value="4"/>
</dbReference>
<dbReference type="GO" id="GO:0004857">
    <property type="term" value="F:enzyme inhibitor activity"/>
    <property type="evidence" value="ECO:0007669"/>
    <property type="project" value="TreeGrafter"/>
</dbReference>
<evidence type="ECO:0000256" key="1">
    <source>
        <dbReference type="ARBA" id="ARBA00022473"/>
    </source>
</evidence>
<dbReference type="GO" id="GO:0019208">
    <property type="term" value="F:phosphatase regulator activity"/>
    <property type="evidence" value="ECO:0007669"/>
    <property type="project" value="TreeGrafter"/>
</dbReference>
<keyword evidence="2" id="KW-0677">Repeat</keyword>
<dbReference type="Gene3D" id="1.25.40.20">
    <property type="entry name" value="Ankyrin repeat-containing domain"/>
    <property type="match status" value="2"/>
</dbReference>
<reference evidence="6" key="1">
    <citation type="submission" date="2009-08" db="EMBL/GenBank/DDBJ databases">
        <title>Annotation of Salpingoeca rosetta.</title>
        <authorList>
            <consortium name="The Broad Institute Genome Sequencing Platform"/>
            <person name="Russ C."/>
            <person name="Cuomo C."/>
            <person name="Burger G."/>
            <person name="Gray M.W."/>
            <person name="Holland P.W.H."/>
            <person name="King N."/>
            <person name="Lang F.B.F."/>
            <person name="Roger A.J."/>
            <person name="Ruiz-Trillo I."/>
            <person name="Young S.K."/>
            <person name="Zeng Q."/>
            <person name="Gargeya S."/>
            <person name="Alvarado L."/>
            <person name="Berlin A."/>
            <person name="Chapman S.B."/>
            <person name="Chen Z."/>
            <person name="Freedman E."/>
            <person name="Gellesch M."/>
            <person name="Goldberg J."/>
            <person name="Griggs A."/>
            <person name="Gujja S."/>
            <person name="Heilman E."/>
            <person name="Heiman D."/>
            <person name="Howarth C."/>
            <person name="Mehta T."/>
            <person name="Neiman D."/>
            <person name="Pearson M."/>
            <person name="Roberts A."/>
            <person name="Saif S."/>
            <person name="Shea T."/>
            <person name="Shenoy N."/>
            <person name="Sisk P."/>
            <person name="Stolte C."/>
            <person name="Sykes S."/>
            <person name="White J."/>
            <person name="Yandava C."/>
            <person name="Haas B."/>
            <person name="Nusbaum C."/>
            <person name="Birren B."/>
        </authorList>
    </citation>
    <scope>NUCLEOTIDE SEQUENCE [LARGE SCALE GENOMIC DNA]</scope>
    <source>
        <strain evidence="6">ATCC 50818</strain>
    </source>
</reference>
<dbReference type="PANTHER" id="PTHR24179">
    <property type="entry name" value="PROTEIN PHOSPHATASE 1 REGULATORY SUBUNIT 12"/>
    <property type="match status" value="1"/>
</dbReference>
<dbReference type="AlphaFoldDB" id="F2U6G5"/>
<feature type="repeat" description="ANK" evidence="4">
    <location>
        <begin position="95"/>
        <end position="127"/>
    </location>
</feature>
<dbReference type="GO" id="GO:0005737">
    <property type="term" value="C:cytoplasm"/>
    <property type="evidence" value="ECO:0007669"/>
    <property type="project" value="TreeGrafter"/>
</dbReference>
<gene>
    <name evidence="6" type="ORF">PTSG_03747</name>
</gene>
<evidence type="ECO:0000256" key="2">
    <source>
        <dbReference type="ARBA" id="ARBA00022737"/>
    </source>
</evidence>
<evidence type="ECO:0000256" key="3">
    <source>
        <dbReference type="ARBA" id="ARBA00038386"/>
    </source>
</evidence>
<dbReference type="Proteomes" id="UP000007799">
    <property type="component" value="Unassembled WGS sequence"/>
</dbReference>
<evidence type="ECO:0000256" key="5">
    <source>
        <dbReference type="SAM" id="MobiDB-lite"/>
    </source>
</evidence>
<dbReference type="Pfam" id="PF12796">
    <property type="entry name" value="Ank_2"/>
    <property type="match status" value="2"/>
</dbReference>
<feature type="repeat" description="ANK" evidence="4">
    <location>
        <begin position="256"/>
        <end position="288"/>
    </location>
</feature>
<dbReference type="PRINTS" id="PR01415">
    <property type="entry name" value="ANKYRIN"/>
</dbReference>
<name>F2U6G5_SALR5</name>
<keyword evidence="7" id="KW-1185">Reference proteome</keyword>
<feature type="region of interest" description="Disordered" evidence="5">
    <location>
        <begin position="310"/>
        <end position="330"/>
    </location>
</feature>
<dbReference type="InterPro" id="IPR051226">
    <property type="entry name" value="PP1_Regulatory_Subunit"/>
</dbReference>
<feature type="compositionally biased region" description="Low complexity" evidence="5">
    <location>
        <begin position="411"/>
        <end position="423"/>
    </location>
</feature>
<feature type="region of interest" description="Disordered" evidence="5">
    <location>
        <begin position="394"/>
        <end position="480"/>
    </location>
</feature>
<dbReference type="EMBL" id="GL832962">
    <property type="protein sequence ID" value="EGD83106.1"/>
    <property type="molecule type" value="Genomic_DNA"/>
</dbReference>
<evidence type="ECO:0000256" key="4">
    <source>
        <dbReference type="PROSITE-ProRule" id="PRU00023"/>
    </source>
</evidence>
<protein>
    <submittedName>
        <fullName evidence="6">Uncharacterized protein</fullName>
    </submittedName>
</protein>
<dbReference type="SUPFAM" id="SSF48403">
    <property type="entry name" value="Ankyrin repeat"/>
    <property type="match status" value="1"/>
</dbReference>
<dbReference type="KEGG" id="sre:PTSG_03747"/>
<keyword evidence="1" id="KW-0217">Developmental protein</keyword>
<dbReference type="SMART" id="SM00248">
    <property type="entry name" value="ANK"/>
    <property type="match status" value="5"/>
</dbReference>
<sequence length="480" mass="52096">MNALEAAKQGRKEQLDRLEKYLAGEPTVFVNHQGKELEFTYDPAQLTKDRDAVKVDFEATPVFLSTAADASLTNEIDELQELIDQGADVNSSNAEGVTALHTACIEGSVKVATLLVRSGAHVNARDMDWWTPLHTAAACGQWRIARLLINNGADLRAVTADGELAIDLADEDKVRDLLLAEMEKAGISEGEHEQLKSKPADDFMEYVSSVIEKGNDINEPDADGATLVHVAACNGWIEPLKLLIAKGADVNAQDQELNTPLHYAAFFQQYKVVSELAKAKADPHKLNRHKEPPLHMTEDPTMIRAINAIESPSKDNKAEDLQEMRPRSASTIKRKTISRADIKKVEAKQEAKLAESMYAEIRFNEKPRRESEWVERDKRVHYEPVVYATLEFAGSSSKPPAPLAESVSSETGGNTNNDANTGSSGDGSKKNQNEGANGASAHATAAKPGANDAGADYADIDMEGTSSSSETAKKGCCTLL</sequence>
<dbReference type="InParanoid" id="F2U6G5"/>
<dbReference type="InterPro" id="IPR002110">
    <property type="entry name" value="Ankyrin_rpt"/>
</dbReference>
<dbReference type="OrthoDB" id="19014at2759"/>
<dbReference type="eggNOG" id="KOG0505">
    <property type="taxonomic scope" value="Eukaryota"/>
</dbReference>
<organism evidence="7">
    <name type="scientific">Salpingoeca rosetta (strain ATCC 50818 / BSB-021)</name>
    <dbReference type="NCBI Taxonomy" id="946362"/>
    <lineage>
        <taxon>Eukaryota</taxon>
        <taxon>Choanoflagellata</taxon>
        <taxon>Craspedida</taxon>
        <taxon>Salpingoecidae</taxon>
        <taxon>Salpingoeca</taxon>
    </lineage>
</organism>
<proteinExistence type="inferred from homology"/>
<feature type="compositionally biased region" description="Basic and acidic residues" evidence="5">
    <location>
        <begin position="312"/>
        <end position="326"/>
    </location>
</feature>
<keyword evidence="4" id="KW-0040">ANK repeat</keyword>
<dbReference type="PROSITE" id="PS50297">
    <property type="entry name" value="ANK_REP_REGION"/>
    <property type="match status" value="3"/>
</dbReference>
<evidence type="ECO:0000313" key="6">
    <source>
        <dbReference type="EMBL" id="EGD83106.1"/>
    </source>
</evidence>
<dbReference type="RefSeq" id="XP_004995470.1">
    <property type="nucleotide sequence ID" value="XM_004995413.1"/>
</dbReference>
<feature type="repeat" description="ANK" evidence="4">
    <location>
        <begin position="223"/>
        <end position="255"/>
    </location>
</feature>
<dbReference type="PANTHER" id="PTHR24179:SF21">
    <property type="entry name" value="MYOSIN BINDING SUBUNIT, ISOFORM O"/>
    <property type="match status" value="1"/>
</dbReference>
<dbReference type="STRING" id="946362.F2U6G5"/>
<dbReference type="InterPro" id="IPR036770">
    <property type="entry name" value="Ankyrin_rpt-contain_sf"/>
</dbReference>
<comment type="similarity">
    <text evidence="3">Belongs to the NRARP family.</text>
</comment>
<accession>F2U6G5</accession>
<dbReference type="GeneID" id="16076051"/>
<feature type="repeat" description="ANK" evidence="4">
    <location>
        <begin position="128"/>
        <end position="160"/>
    </location>
</feature>